<keyword evidence="6" id="KW-0472">Membrane</keyword>
<keyword evidence="10" id="KW-1185">Reference proteome</keyword>
<evidence type="ECO:0000256" key="5">
    <source>
        <dbReference type="SAM" id="MobiDB-lite"/>
    </source>
</evidence>
<protein>
    <recommendedName>
        <fullName evidence="2">diguanylate cyclase</fullName>
        <ecNumber evidence="2">2.7.7.65</ecNumber>
    </recommendedName>
</protein>
<evidence type="ECO:0000256" key="6">
    <source>
        <dbReference type="SAM" id="Phobius"/>
    </source>
</evidence>
<dbReference type="EMBL" id="CP060412">
    <property type="protein sequence ID" value="QNJ99796.1"/>
    <property type="molecule type" value="Genomic_DNA"/>
</dbReference>
<dbReference type="InterPro" id="IPR029787">
    <property type="entry name" value="Nucleotide_cyclase"/>
</dbReference>
<organism evidence="9 10">
    <name type="scientific">Dyella telluris</name>
    <dbReference type="NCBI Taxonomy" id="2763498"/>
    <lineage>
        <taxon>Bacteria</taxon>
        <taxon>Pseudomonadati</taxon>
        <taxon>Pseudomonadota</taxon>
        <taxon>Gammaproteobacteria</taxon>
        <taxon>Lysobacterales</taxon>
        <taxon>Rhodanobacteraceae</taxon>
        <taxon>Dyella</taxon>
    </lineage>
</organism>
<feature type="signal peptide" evidence="7">
    <location>
        <begin position="1"/>
        <end position="28"/>
    </location>
</feature>
<proteinExistence type="predicted"/>
<dbReference type="GO" id="GO:0052621">
    <property type="term" value="F:diguanylate cyclase activity"/>
    <property type="evidence" value="ECO:0007669"/>
    <property type="project" value="UniProtKB-EC"/>
</dbReference>
<evidence type="ECO:0000256" key="7">
    <source>
        <dbReference type="SAM" id="SignalP"/>
    </source>
</evidence>
<dbReference type="Proteomes" id="UP000515873">
    <property type="component" value="Chromosome"/>
</dbReference>
<dbReference type="InterPro" id="IPR000160">
    <property type="entry name" value="GGDEF_dom"/>
</dbReference>
<dbReference type="InterPro" id="IPR043128">
    <property type="entry name" value="Rev_trsase/Diguanyl_cyclase"/>
</dbReference>
<evidence type="ECO:0000256" key="4">
    <source>
        <dbReference type="SAM" id="Coils"/>
    </source>
</evidence>
<feature type="coiled-coil region" evidence="4">
    <location>
        <begin position="362"/>
        <end position="389"/>
    </location>
</feature>
<dbReference type="EC" id="2.7.7.65" evidence="2"/>
<keyword evidence="6" id="KW-0812">Transmembrane</keyword>
<dbReference type="NCBIfam" id="TIGR00254">
    <property type="entry name" value="GGDEF"/>
    <property type="match status" value="1"/>
</dbReference>
<dbReference type="Gene3D" id="3.30.70.270">
    <property type="match status" value="1"/>
</dbReference>
<comment type="cofactor">
    <cofactor evidence="1">
        <name>Mg(2+)</name>
        <dbReference type="ChEBI" id="CHEBI:18420"/>
    </cofactor>
</comment>
<dbReference type="KEGG" id="dtl:H8F01_11630"/>
<keyword evidence="6" id="KW-1133">Transmembrane helix</keyword>
<evidence type="ECO:0000313" key="10">
    <source>
        <dbReference type="Proteomes" id="UP000515873"/>
    </source>
</evidence>
<dbReference type="PANTHER" id="PTHR45138">
    <property type="entry name" value="REGULATORY COMPONENTS OF SENSORY TRANSDUCTION SYSTEM"/>
    <property type="match status" value="1"/>
</dbReference>
<keyword evidence="7" id="KW-0732">Signal</keyword>
<evidence type="ECO:0000259" key="8">
    <source>
        <dbReference type="PROSITE" id="PS50887"/>
    </source>
</evidence>
<gene>
    <name evidence="9" type="ORF">H8F01_11630</name>
</gene>
<sequence>MRRTGAMCRQLFLAACVLLGTHSGVAHAATPAGVQSAVDMLDHADHIKTSNHDEFLKLLGQLDQRQAELPARQRWQLRYLDAWQTAYEGRYDQAKPQLTEVVNQSGDATLQVRATATLVNILGIGHHYEDAFTRLSILVDQLPSVKDVEARYQALGEAAQFLTFAGQYELASGYAQQILDDAALRDHACQGMYFKLHAQYLGNRIKGSDPGFDHGIDTCLESRQELFANAMRGDRADYAIRQGHADEALALLQSHYDEVLSYRYPALIANFDSLLARAYWERGDLAQSRKYAMAALENSVHDEYAESRSLAYQALYNVENRLGNAQAALEYHEKYMDTDKGYLNDVTARALAYQTVKQQLLANKMQVDALNKQNQILQLQRRLDRKDMETSRLYIALLLTFVASIAFWLLRTKRSQLRFKRLATRDSLTGVHSRQHFVDEAEALLRVSARSTHDACLVLLDLDHFKDVNDTHGHLVGDLVLKRAVAACQHHLRRHDVFGRLGGEEFAVLMPDCSASQARERAERLRQAIAAAPLWGETRHVIVSASFGLASTDRSGYDLHQLMIDADNALYQAKREGRNRVVYGQLGDFIVSNEPGRPANDHTADAGSNLGNAASANNL</sequence>
<dbReference type="InterPro" id="IPR050469">
    <property type="entry name" value="Diguanylate_Cyclase"/>
</dbReference>
<evidence type="ECO:0000313" key="9">
    <source>
        <dbReference type="EMBL" id="QNJ99796.1"/>
    </source>
</evidence>
<dbReference type="SUPFAM" id="SSF55073">
    <property type="entry name" value="Nucleotide cyclase"/>
    <property type="match status" value="1"/>
</dbReference>
<dbReference type="SUPFAM" id="SSF48452">
    <property type="entry name" value="TPR-like"/>
    <property type="match status" value="1"/>
</dbReference>
<dbReference type="PANTHER" id="PTHR45138:SF9">
    <property type="entry name" value="DIGUANYLATE CYCLASE DGCM-RELATED"/>
    <property type="match status" value="1"/>
</dbReference>
<comment type="catalytic activity">
    <reaction evidence="3">
        <text>2 GTP = 3',3'-c-di-GMP + 2 diphosphate</text>
        <dbReference type="Rhea" id="RHEA:24898"/>
        <dbReference type="ChEBI" id="CHEBI:33019"/>
        <dbReference type="ChEBI" id="CHEBI:37565"/>
        <dbReference type="ChEBI" id="CHEBI:58805"/>
        <dbReference type="EC" id="2.7.7.65"/>
    </reaction>
</comment>
<feature type="domain" description="GGDEF" evidence="8">
    <location>
        <begin position="453"/>
        <end position="586"/>
    </location>
</feature>
<keyword evidence="4" id="KW-0175">Coiled coil</keyword>
<evidence type="ECO:0000256" key="2">
    <source>
        <dbReference type="ARBA" id="ARBA00012528"/>
    </source>
</evidence>
<reference evidence="9 10" key="1">
    <citation type="submission" date="2020-08" db="EMBL/GenBank/DDBJ databases">
        <title>Dyella sp. G9 isolated from forest soil.</title>
        <authorList>
            <person name="Fu J."/>
            <person name="Qiu L."/>
        </authorList>
    </citation>
    <scope>NUCLEOTIDE SEQUENCE [LARGE SCALE GENOMIC DNA]</scope>
    <source>
        <strain evidence="9 10">G9</strain>
    </source>
</reference>
<dbReference type="InterPro" id="IPR011990">
    <property type="entry name" value="TPR-like_helical_dom_sf"/>
</dbReference>
<accession>A0A7G8PZ39</accession>
<name>A0A7G8PZ39_9GAMM</name>
<evidence type="ECO:0000256" key="1">
    <source>
        <dbReference type="ARBA" id="ARBA00001946"/>
    </source>
</evidence>
<feature type="region of interest" description="Disordered" evidence="5">
    <location>
        <begin position="593"/>
        <end position="619"/>
    </location>
</feature>
<dbReference type="FunFam" id="3.30.70.270:FF:000001">
    <property type="entry name" value="Diguanylate cyclase domain protein"/>
    <property type="match status" value="1"/>
</dbReference>
<feature type="transmembrane region" description="Helical" evidence="6">
    <location>
        <begin position="393"/>
        <end position="410"/>
    </location>
</feature>
<dbReference type="CDD" id="cd01949">
    <property type="entry name" value="GGDEF"/>
    <property type="match status" value="1"/>
</dbReference>
<feature type="chain" id="PRO_5028937969" description="diguanylate cyclase" evidence="7">
    <location>
        <begin position="29"/>
        <end position="619"/>
    </location>
</feature>
<dbReference type="Pfam" id="PF00990">
    <property type="entry name" value="GGDEF"/>
    <property type="match status" value="1"/>
</dbReference>
<dbReference type="AlphaFoldDB" id="A0A7G8PZ39"/>
<dbReference type="RefSeq" id="WP_187055288.1">
    <property type="nucleotide sequence ID" value="NZ_CP060412.1"/>
</dbReference>
<feature type="compositionally biased region" description="Low complexity" evidence="5">
    <location>
        <begin position="606"/>
        <end position="619"/>
    </location>
</feature>
<dbReference type="PROSITE" id="PS50887">
    <property type="entry name" value="GGDEF"/>
    <property type="match status" value="1"/>
</dbReference>
<evidence type="ECO:0000256" key="3">
    <source>
        <dbReference type="ARBA" id="ARBA00034247"/>
    </source>
</evidence>
<dbReference type="SMART" id="SM00267">
    <property type="entry name" value="GGDEF"/>
    <property type="match status" value="1"/>
</dbReference>